<gene>
    <name evidence="1" type="ORF">E5336_11950</name>
</gene>
<sequence length="231" mass="25405">MKTRKLNVENLCKEFGGKAVLSDLAFDLYSHEIVGLVAPKGAGKTTLLKCVGLMMKPDAALIDICGINALQEPDRAVGKIALLAEDPEVFETMTGKENLEVFGMLMQADRQQMKEARAYTRLGYHLWKKVKTYSTGMKQRLGLGIALMKNPEVILLDEPTNGLEPAEAAALWQELEALRQEGVSILVASQDVDELQGFANRIFFLIDGKIVESLAEGAQTESNPRLIKNPT</sequence>
<dbReference type="EMBL" id="SRYG01000039">
    <property type="protein sequence ID" value="TGY64574.1"/>
    <property type="molecule type" value="Genomic_DNA"/>
</dbReference>
<organism evidence="1 2">
    <name type="scientific">Dubosiella muris</name>
    <dbReference type="NCBI Taxonomy" id="3038133"/>
    <lineage>
        <taxon>Bacteria</taxon>
        <taxon>Bacillati</taxon>
        <taxon>Bacillota</taxon>
        <taxon>Erysipelotrichia</taxon>
        <taxon>Erysipelotrichales</taxon>
        <taxon>Erysipelotrichaceae</taxon>
        <taxon>Dubosiella</taxon>
    </lineage>
</organism>
<keyword evidence="1" id="KW-0067">ATP-binding</keyword>
<accession>A0AC61R575</accession>
<name>A0AC61R575_9FIRM</name>
<dbReference type="Proteomes" id="UP000308836">
    <property type="component" value="Unassembled WGS sequence"/>
</dbReference>
<keyword evidence="2" id="KW-1185">Reference proteome</keyword>
<protein>
    <submittedName>
        <fullName evidence="1">ABC transporter ATP-binding protein</fullName>
    </submittedName>
</protein>
<evidence type="ECO:0000313" key="2">
    <source>
        <dbReference type="Proteomes" id="UP000308836"/>
    </source>
</evidence>
<evidence type="ECO:0000313" key="1">
    <source>
        <dbReference type="EMBL" id="TGY64574.1"/>
    </source>
</evidence>
<comment type="caution">
    <text evidence="1">The sequence shown here is derived from an EMBL/GenBank/DDBJ whole genome shotgun (WGS) entry which is preliminary data.</text>
</comment>
<proteinExistence type="predicted"/>
<keyword evidence="1" id="KW-0547">Nucleotide-binding</keyword>
<reference evidence="1" key="1">
    <citation type="submission" date="2019-04" db="EMBL/GenBank/DDBJ databases">
        <title>Microbes associate with the intestines of laboratory mice.</title>
        <authorList>
            <person name="Navarre W."/>
            <person name="Wong E."/>
            <person name="Huang K."/>
            <person name="Tropini C."/>
            <person name="Ng K."/>
            <person name="Yu B."/>
        </authorList>
    </citation>
    <scope>NUCLEOTIDE SEQUENCE</scope>
    <source>
        <strain evidence="1">NM09_H32</strain>
    </source>
</reference>